<dbReference type="EMBL" id="JARPRV010000024">
    <property type="protein sequence ID" value="MDG0944326.1"/>
    <property type="molecule type" value="Genomic_DNA"/>
</dbReference>
<dbReference type="GO" id="GO:0090729">
    <property type="term" value="F:toxin activity"/>
    <property type="evidence" value="ECO:0007669"/>
    <property type="project" value="UniProtKB-KW"/>
</dbReference>
<dbReference type="InterPro" id="IPR036716">
    <property type="entry name" value="Pest_crys_N_sf"/>
</dbReference>
<evidence type="ECO:0000256" key="1">
    <source>
        <dbReference type="ARBA" id="ARBA00007819"/>
    </source>
</evidence>
<keyword evidence="4" id="KW-0843">Virulence</keyword>
<evidence type="ECO:0000256" key="5">
    <source>
        <dbReference type="ARBA" id="ARBA00029653"/>
    </source>
</evidence>
<keyword evidence="3" id="KW-0749">Sporulation</keyword>
<organism evidence="6 10">
    <name type="scientific">Bacillus paranthracis</name>
    <dbReference type="NCBI Taxonomy" id="2026186"/>
    <lineage>
        <taxon>Bacteria</taxon>
        <taxon>Bacillati</taxon>
        <taxon>Bacillota</taxon>
        <taxon>Bacilli</taxon>
        <taxon>Bacillales</taxon>
        <taxon>Bacillaceae</taxon>
        <taxon>Bacillus</taxon>
        <taxon>Bacillus cereus group</taxon>
    </lineage>
</organism>
<dbReference type="EMBL" id="VXCE01000036">
    <property type="protein sequence ID" value="KAA8473664.1"/>
    <property type="molecule type" value="Genomic_DNA"/>
</dbReference>
<reference evidence="8 9" key="1">
    <citation type="submission" date="2017-04" db="EMBL/GenBank/DDBJ databases">
        <authorList>
            <person name="Criscuolo A."/>
        </authorList>
    </citation>
    <scope>NUCLEOTIDE SEQUENCE [LARGE SCALE GENOMIC DNA]</scope>
    <source>
        <strain evidence="8">16-00174</strain>
    </source>
</reference>
<comment type="similarity">
    <text evidence="1">Belongs to the delta endotoxin family.</text>
</comment>
<evidence type="ECO:0000256" key="3">
    <source>
        <dbReference type="ARBA" id="ARBA00022969"/>
    </source>
</evidence>
<evidence type="ECO:0000256" key="2">
    <source>
        <dbReference type="ARBA" id="ARBA00022656"/>
    </source>
</evidence>
<gene>
    <name evidence="8" type="ORF">BACERE00174_00300</name>
    <name evidence="6" type="ORF">FYW06_26460</name>
    <name evidence="7" type="ORF">P6U22_24620</name>
</gene>
<evidence type="ECO:0000313" key="9">
    <source>
        <dbReference type="Proteomes" id="UP000194422"/>
    </source>
</evidence>
<accession>A0A5M9GLI7</accession>
<protein>
    <recommendedName>
        <fullName evidence="5">Crystaline entomocidal protoxin</fullName>
    </recommendedName>
</protein>
<evidence type="ECO:0000313" key="10">
    <source>
        <dbReference type="Proteomes" id="UP000325411"/>
    </source>
</evidence>
<name>A0A5M9GLI7_9BACI</name>
<comment type="caution">
    <text evidence="6">The sequence shown here is derived from an EMBL/GenBank/DDBJ whole genome shotgun (WGS) entry which is preliminary data.</text>
</comment>
<dbReference type="Proteomes" id="UP001221338">
    <property type="component" value="Unassembled WGS sequence"/>
</dbReference>
<evidence type="ECO:0000313" key="11">
    <source>
        <dbReference type="Proteomes" id="UP001221338"/>
    </source>
</evidence>
<dbReference type="AlphaFoldDB" id="A0A5M9GLI7"/>
<dbReference type="Gene3D" id="1.20.190.10">
    <property type="entry name" value="Pesticidal crystal protein, N-terminal domain"/>
    <property type="match status" value="1"/>
</dbReference>
<evidence type="ECO:0000256" key="4">
    <source>
        <dbReference type="ARBA" id="ARBA00023026"/>
    </source>
</evidence>
<evidence type="ECO:0000313" key="7">
    <source>
        <dbReference type="EMBL" id="MDG0944326.1"/>
    </source>
</evidence>
<dbReference type="RefSeq" id="WP_000433294.1">
    <property type="nucleotide sequence ID" value="NZ_CP040879.1"/>
</dbReference>
<keyword evidence="2" id="KW-0800">Toxin</keyword>
<dbReference type="Proteomes" id="UP000194422">
    <property type="component" value="Unassembled WGS sequence"/>
</dbReference>
<proteinExistence type="inferred from homology"/>
<reference evidence="6 10" key="2">
    <citation type="submission" date="2019-09" db="EMBL/GenBank/DDBJ databases">
        <authorList>
            <person name="Geng P."/>
            <person name="Wan X."/>
            <person name="Zhou G."/>
            <person name="Yuan Z."/>
            <person name="Hu X."/>
        </authorList>
    </citation>
    <scope>NUCLEOTIDE SEQUENCE [LARGE SCALE GENOMIC DNA]</scope>
    <source>
        <strain evidence="6 10">EFR-4</strain>
    </source>
</reference>
<dbReference type="Proteomes" id="UP000325411">
    <property type="component" value="Unassembled WGS sequence"/>
</dbReference>
<evidence type="ECO:0000313" key="8">
    <source>
        <dbReference type="EMBL" id="SMD60969.1"/>
    </source>
</evidence>
<reference evidence="7 11" key="3">
    <citation type="submission" date="2023-03" db="EMBL/GenBank/DDBJ databases">
        <title>Genetic diversity of Bacillus cereus sensu lato isolates from Slovenia.</title>
        <authorList>
            <person name="Abdelli M."/>
        </authorList>
    </citation>
    <scope>NUCLEOTIDE SEQUENCE [LARGE SCALE GENOMIC DNA]</scope>
    <source>
        <strain evidence="7 11">SIBC61B</strain>
    </source>
</reference>
<dbReference type="EMBL" id="FWYW01000030">
    <property type="protein sequence ID" value="SMD60969.1"/>
    <property type="molecule type" value="Genomic_DNA"/>
</dbReference>
<evidence type="ECO:0000313" key="6">
    <source>
        <dbReference type="EMBL" id="KAA8473664.1"/>
    </source>
</evidence>
<sequence>MEPIEYAFAIGKFIVEYFYEKDKESKSKESISKAIKEATITIINTIKKYERIKYQGKLDGLYERFDRITYEYDLGDIHKKDELQRQMTDLKDEISSITSSLERFCIEDLDFFTFDLYPAYINAMSLKISVYLECEKKLGMVSSDILTLEYCLEPLLEAHHRVSMRMYEDLFNRHPYIVIGRNHPVFDFFAKEGYAPIKAEINIKMLDMILFEQFIQQIRYLYIHNLNNDFKMSSHYRNSKYAGFNFNCPKYDIVQIDDSKNALAVHNAGGSSLKSIYKDVLDLPNEAEIKFKVNISSLKIGREVEINIYELEPHTKKS</sequence>
<dbReference type="GO" id="GO:0030435">
    <property type="term" value="P:sporulation resulting in formation of a cellular spore"/>
    <property type="evidence" value="ECO:0007669"/>
    <property type="project" value="UniProtKB-KW"/>
</dbReference>
<keyword evidence="11" id="KW-1185">Reference proteome</keyword>